<organism evidence="1 2">
    <name type="scientific">Trichinella britovi</name>
    <name type="common">Parasitic roundworm</name>
    <dbReference type="NCBI Taxonomy" id="45882"/>
    <lineage>
        <taxon>Eukaryota</taxon>
        <taxon>Metazoa</taxon>
        <taxon>Ecdysozoa</taxon>
        <taxon>Nematoda</taxon>
        <taxon>Enoplea</taxon>
        <taxon>Dorylaimia</taxon>
        <taxon>Trichinellida</taxon>
        <taxon>Trichinellidae</taxon>
        <taxon>Trichinella</taxon>
    </lineage>
</organism>
<comment type="caution">
    <text evidence="1">The sequence shown here is derived from an EMBL/GenBank/DDBJ whole genome shotgun (WGS) entry which is preliminary data.</text>
</comment>
<keyword evidence="2" id="KW-1185">Reference proteome</keyword>
<name>A0A0V1CRI8_TRIBR</name>
<dbReference type="Proteomes" id="UP000054653">
    <property type="component" value="Unassembled WGS sequence"/>
</dbReference>
<gene>
    <name evidence="1" type="ORF">T03_12817</name>
</gene>
<reference evidence="1 2" key="1">
    <citation type="submission" date="2015-01" db="EMBL/GenBank/DDBJ databases">
        <title>Evolution of Trichinella species and genotypes.</title>
        <authorList>
            <person name="Korhonen P.K."/>
            <person name="Edoardo P."/>
            <person name="Giuseppe L.R."/>
            <person name="Gasser R.B."/>
        </authorList>
    </citation>
    <scope>NUCLEOTIDE SEQUENCE [LARGE SCALE GENOMIC DNA]</scope>
    <source>
        <strain evidence="1">ISS120</strain>
    </source>
</reference>
<evidence type="ECO:0000313" key="1">
    <source>
        <dbReference type="EMBL" id="KRY51805.1"/>
    </source>
</evidence>
<accession>A0A0V1CRI8</accession>
<sequence length="178" mass="20493">MNAVFDTAFVYIWPLISLSCRQTVPEELRETEALISYFSLVRYITKSKKELDIVHDSNKEFEMKVATVVDPVGIRAINEVAFFGNYALLNIQLLLFNSYRMYILFLSTVGSSVFKIIEDSEGSFIPESVNPDRNQCPYRWRCVLVEAIAVTVTIENEYFNVLVRACENKSRIRNAPIE</sequence>
<evidence type="ECO:0000313" key="2">
    <source>
        <dbReference type="Proteomes" id="UP000054653"/>
    </source>
</evidence>
<dbReference type="EMBL" id="JYDI01000117">
    <property type="protein sequence ID" value="KRY51805.1"/>
    <property type="molecule type" value="Genomic_DNA"/>
</dbReference>
<dbReference type="AlphaFoldDB" id="A0A0V1CRI8"/>
<proteinExistence type="predicted"/>
<protein>
    <submittedName>
        <fullName evidence="1">Uncharacterized protein</fullName>
    </submittedName>
</protein>